<dbReference type="Proteomes" id="UP000053660">
    <property type="component" value="Unassembled WGS sequence"/>
</dbReference>
<name>A0A0B1TE16_OESDE</name>
<proteinExistence type="predicted"/>
<accession>A0A0B1TE16</accession>
<gene>
    <name evidence="2" type="ORF">OESDEN_05707</name>
</gene>
<sequence length="116" mass="12907">MLHSYIVVLLCTVLLGSASCHVFSKKSGKISERSFEEFNCRRTCSFAVHYMHLFIKHGKVDLNHFMKDCKKIADIGNSPRGFCTKLLGRALIEFAPEEGDSGVSDVVRSLNALIAN</sequence>
<keyword evidence="3" id="KW-1185">Reference proteome</keyword>
<evidence type="ECO:0000313" key="2">
    <source>
        <dbReference type="EMBL" id="KHJ94361.1"/>
    </source>
</evidence>
<reference evidence="2 3" key="1">
    <citation type="submission" date="2014-03" db="EMBL/GenBank/DDBJ databases">
        <title>Draft genome of the hookworm Oesophagostomum dentatum.</title>
        <authorList>
            <person name="Mitreva M."/>
        </authorList>
    </citation>
    <scope>NUCLEOTIDE SEQUENCE [LARGE SCALE GENOMIC DNA]</scope>
    <source>
        <strain evidence="2 3">OD-Hann</strain>
    </source>
</reference>
<protein>
    <recommendedName>
        <fullName evidence="4">Saposin B-type domain-containing protein</fullName>
    </recommendedName>
</protein>
<organism evidence="2 3">
    <name type="scientific">Oesophagostomum dentatum</name>
    <name type="common">Nodular worm</name>
    <dbReference type="NCBI Taxonomy" id="61180"/>
    <lineage>
        <taxon>Eukaryota</taxon>
        <taxon>Metazoa</taxon>
        <taxon>Ecdysozoa</taxon>
        <taxon>Nematoda</taxon>
        <taxon>Chromadorea</taxon>
        <taxon>Rhabditida</taxon>
        <taxon>Rhabditina</taxon>
        <taxon>Rhabditomorpha</taxon>
        <taxon>Strongyloidea</taxon>
        <taxon>Strongylidae</taxon>
        <taxon>Oesophagostomum</taxon>
    </lineage>
</organism>
<keyword evidence="1" id="KW-0732">Signal</keyword>
<dbReference type="AlphaFoldDB" id="A0A0B1TE16"/>
<feature type="chain" id="PRO_5002083214" description="Saposin B-type domain-containing protein" evidence="1">
    <location>
        <begin position="19"/>
        <end position="116"/>
    </location>
</feature>
<evidence type="ECO:0008006" key="4">
    <source>
        <dbReference type="Google" id="ProtNLM"/>
    </source>
</evidence>
<dbReference type="EMBL" id="KN550355">
    <property type="protein sequence ID" value="KHJ94361.1"/>
    <property type="molecule type" value="Genomic_DNA"/>
</dbReference>
<evidence type="ECO:0000313" key="3">
    <source>
        <dbReference type="Proteomes" id="UP000053660"/>
    </source>
</evidence>
<evidence type="ECO:0000256" key="1">
    <source>
        <dbReference type="SAM" id="SignalP"/>
    </source>
</evidence>
<feature type="signal peptide" evidence="1">
    <location>
        <begin position="1"/>
        <end position="18"/>
    </location>
</feature>